<sequence>MNKKEIVLTFIENVWNRNKVEELESYLSPHFVDHSLPKGFPNNMEGTKKWIKATGMSFQHRTMVEDMIAEDNKVFIRITMKLKHVGEWRNYPATGLEISTTGYRFFEFLEDKIINQWASIDGNVIEQAIAGTTHTCNK</sequence>
<evidence type="ECO:0000313" key="1">
    <source>
        <dbReference type="EMBL" id="RWU09855.1"/>
    </source>
</evidence>
<dbReference type="EMBL" id="SAYW01000001">
    <property type="protein sequence ID" value="RWU09855.1"/>
    <property type="molecule type" value="Genomic_DNA"/>
</dbReference>
<dbReference type="SUPFAM" id="SSF54427">
    <property type="entry name" value="NTF2-like"/>
    <property type="match status" value="1"/>
</dbReference>
<comment type="caution">
    <text evidence="1">The sequence shown here is derived from an EMBL/GenBank/DDBJ whole genome shotgun (WGS) entry which is preliminary data.</text>
</comment>
<proteinExistence type="predicted"/>
<dbReference type="PANTHER" id="PTHR38436:SF1">
    <property type="entry name" value="ESTER CYCLASE"/>
    <property type="match status" value="1"/>
</dbReference>
<gene>
    <name evidence="1" type="ORF">DPV69_00475</name>
</gene>
<dbReference type="Gene3D" id="3.10.450.50">
    <property type="match status" value="1"/>
</dbReference>
<dbReference type="Pfam" id="PF07366">
    <property type="entry name" value="SnoaL"/>
    <property type="match status" value="1"/>
</dbReference>
<dbReference type="InterPro" id="IPR009959">
    <property type="entry name" value="Cyclase_SnoaL-like"/>
</dbReference>
<reference evidence="1 2" key="1">
    <citation type="submission" date="2018-06" db="EMBL/GenBank/DDBJ databases">
        <title>Pedobacter endophyticus sp. nov., an endophytic bacterium isolated from a leaf of Triticum aestivum.</title>
        <authorList>
            <person name="Zhang L."/>
        </authorList>
    </citation>
    <scope>NUCLEOTIDE SEQUENCE [LARGE SCALE GENOMIC DNA]</scope>
    <source>
        <strain evidence="1 2">CM134L-2</strain>
    </source>
</reference>
<dbReference type="OrthoDB" id="9812089at2"/>
<name>A0A3S3Q073_9SPHI</name>
<protein>
    <recommendedName>
        <fullName evidence="3">Ester cyclase</fullName>
    </recommendedName>
</protein>
<keyword evidence="2" id="KW-1185">Reference proteome</keyword>
<evidence type="ECO:0008006" key="3">
    <source>
        <dbReference type="Google" id="ProtNLM"/>
    </source>
</evidence>
<dbReference type="GO" id="GO:0030638">
    <property type="term" value="P:polyketide metabolic process"/>
    <property type="evidence" value="ECO:0007669"/>
    <property type="project" value="InterPro"/>
</dbReference>
<dbReference type="RefSeq" id="WP_113645293.1">
    <property type="nucleotide sequence ID" value="NZ_QMHN01000001.1"/>
</dbReference>
<dbReference type="AlphaFoldDB" id="A0A3S3Q073"/>
<organism evidence="1 2">
    <name type="scientific">Pedobacter chitinilyticus</name>
    <dbReference type="NCBI Taxonomy" id="2233776"/>
    <lineage>
        <taxon>Bacteria</taxon>
        <taxon>Pseudomonadati</taxon>
        <taxon>Bacteroidota</taxon>
        <taxon>Sphingobacteriia</taxon>
        <taxon>Sphingobacteriales</taxon>
        <taxon>Sphingobacteriaceae</taxon>
        <taxon>Pedobacter</taxon>
    </lineage>
</organism>
<evidence type="ECO:0000313" key="2">
    <source>
        <dbReference type="Proteomes" id="UP000284120"/>
    </source>
</evidence>
<dbReference type="PANTHER" id="PTHR38436">
    <property type="entry name" value="POLYKETIDE CYCLASE SNOAL-LIKE DOMAIN"/>
    <property type="match status" value="1"/>
</dbReference>
<dbReference type="InterPro" id="IPR032710">
    <property type="entry name" value="NTF2-like_dom_sf"/>
</dbReference>
<accession>A0A3S3Q073</accession>
<dbReference type="Proteomes" id="UP000284120">
    <property type="component" value="Unassembled WGS sequence"/>
</dbReference>